<proteinExistence type="predicted"/>
<reference evidence="2 3" key="1">
    <citation type="submission" date="2022-07" db="EMBL/GenBank/DDBJ databases">
        <title>Genome-wide signatures of adaptation to extreme environments.</title>
        <authorList>
            <person name="Cho C.H."/>
            <person name="Yoon H.S."/>
        </authorList>
    </citation>
    <scope>NUCLEOTIDE SEQUENCE [LARGE SCALE GENOMIC DNA]</scope>
    <source>
        <strain evidence="2 3">108.79 E11</strain>
    </source>
</reference>
<comment type="caution">
    <text evidence="2">The sequence shown here is derived from an EMBL/GenBank/DDBJ whole genome shotgun (WGS) entry which is preliminary data.</text>
</comment>
<name>A0AAV9I9U4_9RHOD</name>
<dbReference type="Proteomes" id="UP001300502">
    <property type="component" value="Unassembled WGS sequence"/>
</dbReference>
<keyword evidence="1" id="KW-0472">Membrane</keyword>
<protein>
    <submittedName>
        <fullName evidence="2">Uncharacterized protein</fullName>
    </submittedName>
</protein>
<evidence type="ECO:0000313" key="2">
    <source>
        <dbReference type="EMBL" id="KAK4524200.1"/>
    </source>
</evidence>
<feature type="transmembrane region" description="Helical" evidence="1">
    <location>
        <begin position="38"/>
        <end position="60"/>
    </location>
</feature>
<keyword evidence="1" id="KW-0812">Transmembrane</keyword>
<gene>
    <name evidence="2" type="ORF">GAYE_SCF02G2099</name>
</gene>
<organism evidence="2 3">
    <name type="scientific">Galdieria yellowstonensis</name>
    <dbReference type="NCBI Taxonomy" id="3028027"/>
    <lineage>
        <taxon>Eukaryota</taxon>
        <taxon>Rhodophyta</taxon>
        <taxon>Bangiophyceae</taxon>
        <taxon>Galdieriales</taxon>
        <taxon>Galdieriaceae</taxon>
        <taxon>Galdieria</taxon>
    </lineage>
</organism>
<dbReference type="InterPro" id="IPR023214">
    <property type="entry name" value="HAD_sf"/>
</dbReference>
<keyword evidence="3" id="KW-1185">Reference proteome</keyword>
<accession>A0AAV9I9U4</accession>
<dbReference type="Gene3D" id="3.40.50.1000">
    <property type="entry name" value="HAD superfamily/HAD-like"/>
    <property type="match status" value="1"/>
</dbReference>
<evidence type="ECO:0000313" key="3">
    <source>
        <dbReference type="Proteomes" id="UP001300502"/>
    </source>
</evidence>
<dbReference type="AlphaFoldDB" id="A0AAV9I9U4"/>
<keyword evidence="1" id="KW-1133">Transmembrane helix</keyword>
<dbReference type="Gene3D" id="3.90.1070.10">
    <property type="match status" value="1"/>
</dbReference>
<dbReference type="EMBL" id="JANCYU010000022">
    <property type="protein sequence ID" value="KAK4524200.1"/>
    <property type="molecule type" value="Genomic_DNA"/>
</dbReference>
<evidence type="ECO:0000256" key="1">
    <source>
        <dbReference type="SAM" id="Phobius"/>
    </source>
</evidence>
<sequence length="482" mass="55427">MEAGEGDITVSQLVKELLKREWSNEQYRQMNKRFLRNLGIFATAIFVFRNFVTMTVYFSWVAGLPCRQCEACRKLTNFARVSHYARSKLLLRRNQILRTKVPWLLLCSSIKSSDLRKADRVCFFVADAAILSSSTRNELLTAFESLSCLKSTFGRFHYFVVSDDSLEEVERHISLSAGQGLKPEVLITLGGAQVFQLGFREPDPYWEEQVLKEWEPKPVQALVETTLEEANFRCLELRKIYSSEFPLSSLPKVPIVLQYKISEANDTDYETLYSMIMEKLRENGLKANIRRKHRDRAFAVCPSAVTSIGAFEFICSMLNIDKDSSVVILCGDSPAIQEMNKYLKSPSTCESLYDLNGMLSDFRVSGRKSPVDTKAPLDESIQKWINCRTKIFSIQGDAYTGSTLEEEENSEWDWLLLLSSDADSHKQPLFLTAWKSFKESTAEIIESFIYCWWEFLTWYALCDVTSPLFFTYEGNHQKSSIY</sequence>